<dbReference type="Gene3D" id="3.40.30.10">
    <property type="entry name" value="Glutaredoxin"/>
    <property type="match status" value="1"/>
</dbReference>
<name>A0A819QC03_9BILA</name>
<evidence type="ECO:0000313" key="1">
    <source>
        <dbReference type="EMBL" id="CAF4028233.1"/>
    </source>
</evidence>
<evidence type="ECO:0008006" key="3">
    <source>
        <dbReference type="Google" id="ProtNLM"/>
    </source>
</evidence>
<dbReference type="PANTHER" id="PTHR46472">
    <property type="entry name" value="NUCLEOREDOXIN"/>
    <property type="match status" value="1"/>
</dbReference>
<proteinExistence type="predicted"/>
<accession>A0A819QC03</accession>
<dbReference type="GO" id="GO:0031397">
    <property type="term" value="P:negative regulation of protein ubiquitination"/>
    <property type="evidence" value="ECO:0007669"/>
    <property type="project" value="TreeGrafter"/>
</dbReference>
<protein>
    <recommendedName>
        <fullName evidence="3">Thioredoxin-like protein</fullName>
    </recommendedName>
</protein>
<comment type="caution">
    <text evidence="1">The sequence shown here is derived from an EMBL/GenBank/DDBJ whole genome shotgun (WGS) entry which is preliminary data.</text>
</comment>
<feature type="non-terminal residue" evidence="1">
    <location>
        <position position="1"/>
    </location>
</feature>
<dbReference type="PANTHER" id="PTHR46472:SF1">
    <property type="entry name" value="NUCLEOREDOXIN"/>
    <property type="match status" value="1"/>
</dbReference>
<dbReference type="AlphaFoldDB" id="A0A819QC03"/>
<sequence>EELSKKFNISGIPTLILVDADSGDIICTDARNYIQHEDENGENFPWKS</sequence>
<reference evidence="1" key="1">
    <citation type="submission" date="2021-02" db="EMBL/GenBank/DDBJ databases">
        <authorList>
            <person name="Nowell W R."/>
        </authorList>
    </citation>
    <scope>NUCLEOTIDE SEQUENCE</scope>
</reference>
<dbReference type="Proteomes" id="UP000663868">
    <property type="component" value="Unassembled WGS sequence"/>
</dbReference>
<dbReference type="GO" id="GO:0030178">
    <property type="term" value="P:negative regulation of Wnt signaling pathway"/>
    <property type="evidence" value="ECO:0007669"/>
    <property type="project" value="TreeGrafter"/>
</dbReference>
<dbReference type="GO" id="GO:0004791">
    <property type="term" value="F:thioredoxin-disulfide reductase (NADPH) activity"/>
    <property type="evidence" value="ECO:0007669"/>
    <property type="project" value="TreeGrafter"/>
</dbReference>
<gene>
    <name evidence="1" type="ORF">KXQ929_LOCUS30125</name>
</gene>
<evidence type="ECO:0000313" key="2">
    <source>
        <dbReference type="Proteomes" id="UP000663868"/>
    </source>
</evidence>
<dbReference type="GO" id="GO:0005634">
    <property type="term" value="C:nucleus"/>
    <property type="evidence" value="ECO:0007669"/>
    <property type="project" value="TreeGrafter"/>
</dbReference>
<organism evidence="1 2">
    <name type="scientific">Adineta steineri</name>
    <dbReference type="NCBI Taxonomy" id="433720"/>
    <lineage>
        <taxon>Eukaryota</taxon>
        <taxon>Metazoa</taxon>
        <taxon>Spiralia</taxon>
        <taxon>Gnathifera</taxon>
        <taxon>Rotifera</taxon>
        <taxon>Eurotatoria</taxon>
        <taxon>Bdelloidea</taxon>
        <taxon>Adinetida</taxon>
        <taxon>Adinetidae</taxon>
        <taxon>Adineta</taxon>
    </lineage>
</organism>
<dbReference type="EMBL" id="CAJOBB010003227">
    <property type="protein sequence ID" value="CAF4028233.1"/>
    <property type="molecule type" value="Genomic_DNA"/>
</dbReference>